<feature type="transmembrane region" description="Helical" evidence="7">
    <location>
        <begin position="12"/>
        <end position="30"/>
    </location>
</feature>
<feature type="transmembrane region" description="Helical" evidence="7">
    <location>
        <begin position="258"/>
        <end position="282"/>
    </location>
</feature>
<keyword evidence="4 7" id="KW-0812">Transmembrane</keyword>
<evidence type="ECO:0000256" key="1">
    <source>
        <dbReference type="ARBA" id="ARBA00004651"/>
    </source>
</evidence>
<evidence type="ECO:0000313" key="10">
    <source>
        <dbReference type="Proteomes" id="UP000250369"/>
    </source>
</evidence>
<keyword evidence="10" id="KW-1185">Reference proteome</keyword>
<dbReference type="PANTHER" id="PTHR42718">
    <property type="entry name" value="MAJOR FACILITATOR SUPERFAMILY MULTIDRUG TRANSPORTER MFSC"/>
    <property type="match status" value="1"/>
</dbReference>
<evidence type="ECO:0000256" key="2">
    <source>
        <dbReference type="ARBA" id="ARBA00022448"/>
    </source>
</evidence>
<feature type="transmembrane region" description="Helical" evidence="7">
    <location>
        <begin position="97"/>
        <end position="114"/>
    </location>
</feature>
<feature type="transmembrane region" description="Helical" evidence="7">
    <location>
        <begin position="346"/>
        <end position="363"/>
    </location>
</feature>
<dbReference type="InterPro" id="IPR036259">
    <property type="entry name" value="MFS_trans_sf"/>
</dbReference>
<evidence type="ECO:0000256" key="6">
    <source>
        <dbReference type="ARBA" id="ARBA00023136"/>
    </source>
</evidence>
<dbReference type="GO" id="GO:0022857">
    <property type="term" value="F:transmembrane transporter activity"/>
    <property type="evidence" value="ECO:0007669"/>
    <property type="project" value="InterPro"/>
</dbReference>
<evidence type="ECO:0000256" key="5">
    <source>
        <dbReference type="ARBA" id="ARBA00022989"/>
    </source>
</evidence>
<sequence length="460" mass="49012">MVANRWRILHIINIGTFMSTLDVGIVNVALPTMAEQFGVSLASIQWVVTCYLLTMVALLPLMGRLSDAVGRHYIYSGGFLVFAVGSLYAAFAGSLTGIIIARCIQGVGATMIMANSQAMVRQIFPDEERGRALGFNAVVISIGTLSGPALGGLLLGVTGWEWLFLLNVPFGIAGLVFGLKWFPKIKQAVTARLDLVGSFLLAIAAVLLMLASEGSGGMFDLSWLIAGGLGLLLLFAVYEIRIKDGILDRELFTKRLIVIGNVSAFAIHLIQMASLIPITFYFQHQLGFSPWLTGLVLCVQPLLMGIAAPYGGTYRDRYGAFVPLFAGPLAAALSMAIVVFAPSGSAIAMTLQLGLFGIAMGLFQSTNNAEIMSAAPDHKISHMGSMLALIRYLGMIAGTGLAAAFVGDLGGVGSPAFLNGVDVHTRMQWLFAVCLILSLAVSGLAMLRPRRHVQEKQLQA</sequence>
<evidence type="ECO:0000256" key="7">
    <source>
        <dbReference type="SAM" id="Phobius"/>
    </source>
</evidence>
<keyword evidence="5 7" id="KW-1133">Transmembrane helix</keyword>
<dbReference type="PANTHER" id="PTHR42718:SF46">
    <property type="entry name" value="BLR6921 PROTEIN"/>
    <property type="match status" value="1"/>
</dbReference>
<dbReference type="SUPFAM" id="SSF103473">
    <property type="entry name" value="MFS general substrate transporter"/>
    <property type="match status" value="1"/>
</dbReference>
<dbReference type="Pfam" id="PF07690">
    <property type="entry name" value="MFS_1"/>
    <property type="match status" value="1"/>
</dbReference>
<comment type="caution">
    <text evidence="9">The sequence shown here is derived from an EMBL/GenBank/DDBJ whole genome shotgun (WGS) entry which is preliminary data.</text>
</comment>
<protein>
    <recommendedName>
        <fullName evidence="8">Major facilitator superfamily (MFS) profile domain-containing protein</fullName>
    </recommendedName>
</protein>
<evidence type="ECO:0000259" key="8">
    <source>
        <dbReference type="PROSITE" id="PS50850"/>
    </source>
</evidence>
<keyword evidence="2" id="KW-0813">Transport</keyword>
<feature type="transmembrane region" description="Helical" evidence="7">
    <location>
        <begin position="162"/>
        <end position="181"/>
    </location>
</feature>
<feature type="transmembrane region" description="Helical" evidence="7">
    <location>
        <begin position="73"/>
        <end position="91"/>
    </location>
</feature>
<dbReference type="InterPro" id="IPR011701">
    <property type="entry name" value="MFS"/>
</dbReference>
<dbReference type="PROSITE" id="PS50850">
    <property type="entry name" value="MFS"/>
    <property type="match status" value="1"/>
</dbReference>
<dbReference type="OrthoDB" id="102502at2"/>
<evidence type="ECO:0000313" key="9">
    <source>
        <dbReference type="EMBL" id="RAV20550.1"/>
    </source>
</evidence>
<organism evidence="9 10">
    <name type="scientific">Paenibacillus contaminans</name>
    <dbReference type="NCBI Taxonomy" id="450362"/>
    <lineage>
        <taxon>Bacteria</taxon>
        <taxon>Bacillati</taxon>
        <taxon>Bacillota</taxon>
        <taxon>Bacilli</taxon>
        <taxon>Bacillales</taxon>
        <taxon>Paenibacillaceae</taxon>
        <taxon>Paenibacillus</taxon>
    </lineage>
</organism>
<feature type="transmembrane region" description="Helical" evidence="7">
    <location>
        <begin position="42"/>
        <end position="61"/>
    </location>
</feature>
<keyword evidence="3" id="KW-1003">Cell membrane</keyword>
<dbReference type="EMBL" id="QMFB01000007">
    <property type="protein sequence ID" value="RAV20550.1"/>
    <property type="molecule type" value="Genomic_DNA"/>
</dbReference>
<feature type="transmembrane region" description="Helical" evidence="7">
    <location>
        <begin position="218"/>
        <end position="238"/>
    </location>
</feature>
<gene>
    <name evidence="9" type="ORF">DQG23_13615</name>
</gene>
<feature type="transmembrane region" description="Helical" evidence="7">
    <location>
        <begin position="193"/>
        <end position="212"/>
    </location>
</feature>
<feature type="transmembrane region" description="Helical" evidence="7">
    <location>
        <begin position="384"/>
        <end position="407"/>
    </location>
</feature>
<accession>A0A329MLN1</accession>
<comment type="subcellular location">
    <subcellularLocation>
        <location evidence="1">Cell membrane</location>
        <topology evidence="1">Multi-pass membrane protein</topology>
    </subcellularLocation>
</comment>
<dbReference type="Gene3D" id="1.20.1250.20">
    <property type="entry name" value="MFS general substrate transporter like domains"/>
    <property type="match status" value="1"/>
</dbReference>
<dbReference type="InterPro" id="IPR020846">
    <property type="entry name" value="MFS_dom"/>
</dbReference>
<dbReference type="RefSeq" id="WP_113031407.1">
    <property type="nucleotide sequence ID" value="NZ_QMFB01000007.1"/>
</dbReference>
<feature type="domain" description="Major facilitator superfamily (MFS) profile" evidence="8">
    <location>
        <begin position="8"/>
        <end position="450"/>
    </location>
</feature>
<keyword evidence="6 7" id="KW-0472">Membrane</keyword>
<dbReference type="AlphaFoldDB" id="A0A329MLN1"/>
<name>A0A329MLN1_9BACL</name>
<feature type="transmembrane region" description="Helical" evidence="7">
    <location>
        <begin position="320"/>
        <end position="340"/>
    </location>
</feature>
<dbReference type="Gene3D" id="1.20.1720.10">
    <property type="entry name" value="Multidrug resistance protein D"/>
    <property type="match status" value="1"/>
</dbReference>
<dbReference type="Proteomes" id="UP000250369">
    <property type="component" value="Unassembled WGS sequence"/>
</dbReference>
<evidence type="ECO:0000256" key="4">
    <source>
        <dbReference type="ARBA" id="ARBA00022692"/>
    </source>
</evidence>
<feature type="transmembrane region" description="Helical" evidence="7">
    <location>
        <begin position="288"/>
        <end position="308"/>
    </location>
</feature>
<feature type="transmembrane region" description="Helical" evidence="7">
    <location>
        <begin position="135"/>
        <end position="156"/>
    </location>
</feature>
<dbReference type="PRINTS" id="PR01036">
    <property type="entry name" value="TCRTETB"/>
</dbReference>
<reference evidence="9 10" key="1">
    <citation type="journal article" date="2009" name="Int. J. Syst. Evol. Microbiol.">
        <title>Paenibacillus contaminans sp. nov., isolated from a contaminated laboratory plate.</title>
        <authorList>
            <person name="Chou J.H."/>
            <person name="Lee J.H."/>
            <person name="Lin M.C."/>
            <person name="Chang P.S."/>
            <person name="Arun A.B."/>
            <person name="Young C.C."/>
            <person name="Chen W.M."/>
        </authorList>
    </citation>
    <scope>NUCLEOTIDE SEQUENCE [LARGE SCALE GENOMIC DNA]</scope>
    <source>
        <strain evidence="9 10">CKOBP-6</strain>
    </source>
</reference>
<evidence type="ECO:0000256" key="3">
    <source>
        <dbReference type="ARBA" id="ARBA00022475"/>
    </source>
</evidence>
<feature type="transmembrane region" description="Helical" evidence="7">
    <location>
        <begin position="427"/>
        <end position="447"/>
    </location>
</feature>
<dbReference type="CDD" id="cd17321">
    <property type="entry name" value="MFS_MMR_MDR_like"/>
    <property type="match status" value="1"/>
</dbReference>
<dbReference type="GO" id="GO:0005886">
    <property type="term" value="C:plasma membrane"/>
    <property type="evidence" value="ECO:0007669"/>
    <property type="project" value="UniProtKB-SubCell"/>
</dbReference>
<proteinExistence type="predicted"/>